<dbReference type="OrthoDB" id="6710946at2759"/>
<dbReference type="InterPro" id="IPR035105">
    <property type="entry name" value="Deoxycytidylate_deaminase_dom"/>
</dbReference>
<dbReference type="PIRSF" id="PIRSF006019">
    <property type="entry name" value="dCMP_deaminase"/>
    <property type="match status" value="1"/>
</dbReference>
<keyword evidence="13" id="KW-1185">Reference proteome</keyword>
<feature type="binding site" evidence="10">
    <location>
        <position position="106"/>
    </location>
    <ligand>
        <name>Zn(2+)</name>
        <dbReference type="ChEBI" id="CHEBI:29105"/>
        <note>catalytic</note>
    </ligand>
</feature>
<reference evidence="12" key="2">
    <citation type="submission" date="2025-05" db="UniProtKB">
        <authorList>
            <consortium name="EnsemblMetazoa"/>
        </authorList>
    </citation>
    <scope>IDENTIFICATION</scope>
</reference>
<comment type="similarity">
    <text evidence="2">Belongs to the cytidine and deoxycytidylate deaminase family.</text>
</comment>
<feature type="binding site" evidence="10">
    <location>
        <position position="77"/>
    </location>
    <ligand>
        <name>Zn(2+)</name>
        <dbReference type="ChEBI" id="CHEBI:29105"/>
        <note>catalytic</note>
    </ligand>
</feature>
<evidence type="ECO:0000256" key="8">
    <source>
        <dbReference type="ARBA" id="ARBA00041763"/>
    </source>
</evidence>
<keyword evidence="5" id="KW-0378">Hydrolase</keyword>
<dbReference type="PROSITE" id="PS00903">
    <property type="entry name" value="CYT_DCMP_DEAMINASES_1"/>
    <property type="match status" value="1"/>
</dbReference>
<evidence type="ECO:0000259" key="11">
    <source>
        <dbReference type="PROSITE" id="PS51747"/>
    </source>
</evidence>
<dbReference type="Proteomes" id="UP001652700">
    <property type="component" value="Unplaced"/>
</dbReference>
<dbReference type="SUPFAM" id="SSF53927">
    <property type="entry name" value="Cytidine deaminase-like"/>
    <property type="match status" value="1"/>
</dbReference>
<dbReference type="GO" id="GO:0004132">
    <property type="term" value="F:dCMP deaminase activity"/>
    <property type="evidence" value="ECO:0007669"/>
    <property type="project" value="UniProtKB-EC"/>
</dbReference>
<dbReference type="InParanoid" id="A0A6P7FEW7"/>
<evidence type="ECO:0000256" key="7">
    <source>
        <dbReference type="ARBA" id="ARBA00038938"/>
    </source>
</evidence>
<evidence type="ECO:0000256" key="4">
    <source>
        <dbReference type="ARBA" id="ARBA00022727"/>
    </source>
</evidence>
<gene>
    <name evidence="14" type="primary">LOC114329606</name>
</gene>
<dbReference type="InterPro" id="IPR016192">
    <property type="entry name" value="APOBEC/CMP_deaminase_Zn-bd"/>
</dbReference>
<feature type="binding site" evidence="10">
    <location>
        <position position="103"/>
    </location>
    <ligand>
        <name>Zn(2+)</name>
        <dbReference type="ChEBI" id="CHEBI:29105"/>
        <note>catalytic</note>
    </ligand>
</feature>
<dbReference type="InterPro" id="IPR016473">
    <property type="entry name" value="dCMP_deaminase"/>
</dbReference>
<name>A0A6P7FEW7_DIAVI</name>
<evidence type="ECO:0000256" key="6">
    <source>
        <dbReference type="ARBA" id="ARBA00022833"/>
    </source>
</evidence>
<dbReference type="AlphaFoldDB" id="A0A6P7FEW7"/>
<dbReference type="InterPro" id="IPR002125">
    <property type="entry name" value="CMP_dCMP_dom"/>
</dbReference>
<feature type="domain" description="CMP/dCMP-type deaminase" evidence="11">
    <location>
        <begin position="9"/>
        <end position="142"/>
    </location>
</feature>
<evidence type="ECO:0000256" key="9">
    <source>
        <dbReference type="PIRSR" id="PIRSR006019-1"/>
    </source>
</evidence>
<dbReference type="InterPro" id="IPR016193">
    <property type="entry name" value="Cytidine_deaminase-like"/>
</dbReference>
<dbReference type="InterPro" id="IPR015517">
    <property type="entry name" value="dCMP_deaminase-rel"/>
</dbReference>
<dbReference type="EC" id="3.5.4.12" evidence="7"/>
<organism evidence="14">
    <name type="scientific">Diabrotica virgifera virgifera</name>
    <name type="common">western corn rootworm</name>
    <dbReference type="NCBI Taxonomy" id="50390"/>
    <lineage>
        <taxon>Eukaryota</taxon>
        <taxon>Metazoa</taxon>
        <taxon>Ecdysozoa</taxon>
        <taxon>Arthropoda</taxon>
        <taxon>Hexapoda</taxon>
        <taxon>Insecta</taxon>
        <taxon>Pterygota</taxon>
        <taxon>Neoptera</taxon>
        <taxon>Endopterygota</taxon>
        <taxon>Coleoptera</taxon>
        <taxon>Polyphaga</taxon>
        <taxon>Cucujiformia</taxon>
        <taxon>Chrysomeloidea</taxon>
        <taxon>Chrysomelidae</taxon>
        <taxon>Galerucinae</taxon>
        <taxon>Diabroticina</taxon>
        <taxon>Diabroticites</taxon>
        <taxon>Diabrotica</taxon>
    </lineage>
</organism>
<dbReference type="KEGG" id="dvv:114329606"/>
<keyword evidence="6 10" id="KW-0862">Zinc</keyword>
<protein>
    <recommendedName>
        <fullName evidence="8">dCMP deaminase</fullName>
        <ecNumber evidence="7">3.5.4.12</ecNumber>
    </recommendedName>
    <alternativeName>
        <fullName evidence="8">dCMP deaminase</fullName>
    </alternativeName>
</protein>
<evidence type="ECO:0000256" key="10">
    <source>
        <dbReference type="PIRSR" id="PIRSR006019-2"/>
    </source>
</evidence>
<evidence type="ECO:0000256" key="1">
    <source>
        <dbReference type="ARBA" id="ARBA00001947"/>
    </source>
</evidence>
<comment type="cofactor">
    <cofactor evidence="1 10">
        <name>Zn(2+)</name>
        <dbReference type="ChEBI" id="CHEBI:29105"/>
    </cofactor>
</comment>
<evidence type="ECO:0000256" key="3">
    <source>
        <dbReference type="ARBA" id="ARBA00022723"/>
    </source>
</evidence>
<dbReference type="GO" id="GO:0008270">
    <property type="term" value="F:zinc ion binding"/>
    <property type="evidence" value="ECO:0007669"/>
    <property type="project" value="InterPro"/>
</dbReference>
<dbReference type="PANTHER" id="PTHR11086">
    <property type="entry name" value="DEOXYCYTIDYLATE DEAMINASE-RELATED"/>
    <property type="match status" value="1"/>
</dbReference>
<keyword evidence="4" id="KW-0545">Nucleotide biosynthesis</keyword>
<accession>A0A6P7FEW7</accession>
<evidence type="ECO:0000256" key="2">
    <source>
        <dbReference type="ARBA" id="ARBA00006576"/>
    </source>
</evidence>
<dbReference type="GO" id="GO:0006220">
    <property type="term" value="P:pyrimidine nucleotide metabolic process"/>
    <property type="evidence" value="ECO:0007669"/>
    <property type="project" value="InterPro"/>
</dbReference>
<sequence length="148" mass="16903">MAGRSDYMEPNEYFMEVAKLAAKRSKDPKTQVGACIVNRDKVVVSIGHNHMPKDSDGFFWAGKEENPYNNKLMYVVHAEMSAILKRTIADISGCTMYVTFFPCNECSKAIAETGIKEVVYYDDNPGEYIQCSQIIFDRVGIQYRKYQE</sequence>
<evidence type="ECO:0000313" key="13">
    <source>
        <dbReference type="Proteomes" id="UP001652700"/>
    </source>
</evidence>
<proteinExistence type="inferred from homology"/>
<reference evidence="14" key="1">
    <citation type="submission" date="2025-04" db="UniProtKB">
        <authorList>
            <consortium name="RefSeq"/>
        </authorList>
    </citation>
    <scope>IDENTIFICATION</scope>
    <source>
        <tissue evidence="14">Whole insect</tissue>
    </source>
</reference>
<keyword evidence="3 10" id="KW-0479">Metal-binding</keyword>
<dbReference type="RefSeq" id="XP_028134574.1">
    <property type="nucleotide sequence ID" value="XM_028278773.1"/>
</dbReference>
<dbReference type="PROSITE" id="PS51747">
    <property type="entry name" value="CYT_DCMP_DEAMINASES_2"/>
    <property type="match status" value="1"/>
</dbReference>
<dbReference type="EnsemblMetazoa" id="XM_028278773.2">
    <property type="protein sequence ID" value="XP_028134574.1"/>
    <property type="gene ID" value="LOC114329606"/>
</dbReference>
<dbReference type="GO" id="GO:0005737">
    <property type="term" value="C:cytoplasm"/>
    <property type="evidence" value="ECO:0007669"/>
    <property type="project" value="TreeGrafter"/>
</dbReference>
<evidence type="ECO:0000313" key="12">
    <source>
        <dbReference type="EnsemblMetazoa" id="XP_028134574.1"/>
    </source>
</evidence>
<dbReference type="Gene3D" id="3.40.140.10">
    <property type="entry name" value="Cytidine Deaminase, domain 2"/>
    <property type="match status" value="1"/>
</dbReference>
<feature type="active site" description="Proton donor" evidence="9">
    <location>
        <position position="79"/>
    </location>
</feature>
<dbReference type="GeneID" id="114329606"/>
<evidence type="ECO:0000313" key="14">
    <source>
        <dbReference type="RefSeq" id="XP_028134574.1"/>
    </source>
</evidence>
<evidence type="ECO:0000256" key="5">
    <source>
        <dbReference type="ARBA" id="ARBA00022801"/>
    </source>
</evidence>
<dbReference type="PANTHER" id="PTHR11086:SF18">
    <property type="entry name" value="DEOXYCYTIDYLATE DEAMINASE"/>
    <property type="match status" value="1"/>
</dbReference>
<dbReference type="CDD" id="cd01286">
    <property type="entry name" value="deoxycytidylate_deaminase"/>
    <property type="match status" value="1"/>
</dbReference>
<dbReference type="GO" id="GO:0009165">
    <property type="term" value="P:nucleotide biosynthetic process"/>
    <property type="evidence" value="ECO:0007669"/>
    <property type="project" value="UniProtKB-KW"/>
</dbReference>
<dbReference type="Pfam" id="PF00383">
    <property type="entry name" value="dCMP_cyt_deam_1"/>
    <property type="match status" value="1"/>
</dbReference>